<protein>
    <submittedName>
        <fullName evidence="2">Uncharacterized protein</fullName>
    </submittedName>
</protein>
<sequence length="89" mass="10342">MSPYEESQSDLNKSPRSVEGKSKIDENNYILFHSFFNIIEKRPESDYLLNIGGIVARCKVCLKKVKGSLRVSSNFILDLRLYHLEKYEV</sequence>
<comment type="caution">
    <text evidence="2">The sequence shown here is derived from an EMBL/GenBank/DDBJ whole genome shotgun (WGS) entry which is preliminary data.</text>
</comment>
<gene>
    <name evidence="2" type="ORF">FF38_13485</name>
</gene>
<feature type="region of interest" description="Disordered" evidence="1">
    <location>
        <begin position="1"/>
        <end position="20"/>
    </location>
</feature>
<feature type="compositionally biased region" description="Polar residues" evidence="1">
    <location>
        <begin position="1"/>
        <end position="15"/>
    </location>
</feature>
<evidence type="ECO:0000313" key="2">
    <source>
        <dbReference type="EMBL" id="KNC22609.1"/>
    </source>
</evidence>
<name>A0A0L0BTQ0_LUCCU</name>
<reference evidence="2 3" key="1">
    <citation type="journal article" date="2015" name="Nat. Commun.">
        <title>Lucilia cuprina genome unlocks parasitic fly biology to underpin future interventions.</title>
        <authorList>
            <person name="Anstead C.A."/>
            <person name="Korhonen P.K."/>
            <person name="Young N.D."/>
            <person name="Hall R.S."/>
            <person name="Jex A.R."/>
            <person name="Murali S.C."/>
            <person name="Hughes D.S."/>
            <person name="Lee S.F."/>
            <person name="Perry T."/>
            <person name="Stroehlein A.J."/>
            <person name="Ansell B.R."/>
            <person name="Breugelmans B."/>
            <person name="Hofmann A."/>
            <person name="Qu J."/>
            <person name="Dugan S."/>
            <person name="Lee S.L."/>
            <person name="Chao H."/>
            <person name="Dinh H."/>
            <person name="Han Y."/>
            <person name="Doddapaneni H.V."/>
            <person name="Worley K.C."/>
            <person name="Muzny D.M."/>
            <person name="Ioannidis P."/>
            <person name="Waterhouse R.M."/>
            <person name="Zdobnov E.M."/>
            <person name="James P.J."/>
            <person name="Bagnall N.H."/>
            <person name="Kotze A.C."/>
            <person name="Gibbs R.A."/>
            <person name="Richards S."/>
            <person name="Batterham P."/>
            <person name="Gasser R.B."/>
        </authorList>
    </citation>
    <scope>NUCLEOTIDE SEQUENCE [LARGE SCALE GENOMIC DNA]</scope>
    <source>
        <strain evidence="2 3">LS</strain>
        <tissue evidence="2">Full body</tissue>
    </source>
</reference>
<evidence type="ECO:0000256" key="1">
    <source>
        <dbReference type="SAM" id="MobiDB-lite"/>
    </source>
</evidence>
<evidence type="ECO:0000313" key="3">
    <source>
        <dbReference type="Proteomes" id="UP000037069"/>
    </source>
</evidence>
<proteinExistence type="predicted"/>
<dbReference type="EMBL" id="JRES01001478">
    <property type="protein sequence ID" value="KNC22609.1"/>
    <property type="molecule type" value="Genomic_DNA"/>
</dbReference>
<keyword evidence="3" id="KW-1185">Reference proteome</keyword>
<dbReference type="AlphaFoldDB" id="A0A0L0BTQ0"/>
<dbReference type="Proteomes" id="UP000037069">
    <property type="component" value="Unassembled WGS sequence"/>
</dbReference>
<accession>A0A0L0BTQ0</accession>
<organism evidence="2 3">
    <name type="scientific">Lucilia cuprina</name>
    <name type="common">Green bottle fly</name>
    <name type="synonym">Australian sheep blowfly</name>
    <dbReference type="NCBI Taxonomy" id="7375"/>
    <lineage>
        <taxon>Eukaryota</taxon>
        <taxon>Metazoa</taxon>
        <taxon>Ecdysozoa</taxon>
        <taxon>Arthropoda</taxon>
        <taxon>Hexapoda</taxon>
        <taxon>Insecta</taxon>
        <taxon>Pterygota</taxon>
        <taxon>Neoptera</taxon>
        <taxon>Endopterygota</taxon>
        <taxon>Diptera</taxon>
        <taxon>Brachycera</taxon>
        <taxon>Muscomorpha</taxon>
        <taxon>Oestroidea</taxon>
        <taxon>Calliphoridae</taxon>
        <taxon>Luciliinae</taxon>
        <taxon>Lucilia</taxon>
    </lineage>
</organism>